<evidence type="ECO:0000313" key="3">
    <source>
        <dbReference type="Proteomes" id="UP001236369"/>
    </source>
</evidence>
<keyword evidence="3" id="KW-1185">Reference proteome</keyword>
<reference evidence="2 3" key="1">
    <citation type="submission" date="2023-07" db="EMBL/GenBank/DDBJ databases">
        <title>Genomic Encyclopedia of Type Strains, Phase IV (KMG-IV): sequencing the most valuable type-strain genomes for metagenomic binning, comparative biology and taxonomic classification.</title>
        <authorList>
            <person name="Goeker M."/>
        </authorList>
    </citation>
    <scope>NUCLEOTIDE SEQUENCE [LARGE SCALE GENOMIC DNA]</scope>
    <source>
        <strain evidence="2 3">DSM 19562</strain>
    </source>
</reference>
<sequence length="117" mass="12060">MRLAMTLAALGLATLPLPALASSCAEQIGTIERRLDSAGAVQVTGLQAGHTLRTGSPRGVTTVRLNAPSDPATVSTADHVAEARTLIARAVAEDRRGNQRACENTMTEAKGMIGALP</sequence>
<accession>A0ABU0HRA9</accession>
<dbReference type="Proteomes" id="UP001236369">
    <property type="component" value="Unassembled WGS sequence"/>
</dbReference>
<dbReference type="RefSeq" id="WP_238247286.1">
    <property type="nucleotide sequence ID" value="NZ_BPQX01000007.1"/>
</dbReference>
<organism evidence="2 3">
    <name type="scientific">Methylobacterium persicinum</name>
    <dbReference type="NCBI Taxonomy" id="374426"/>
    <lineage>
        <taxon>Bacteria</taxon>
        <taxon>Pseudomonadati</taxon>
        <taxon>Pseudomonadota</taxon>
        <taxon>Alphaproteobacteria</taxon>
        <taxon>Hyphomicrobiales</taxon>
        <taxon>Methylobacteriaceae</taxon>
        <taxon>Methylobacterium</taxon>
    </lineage>
</organism>
<gene>
    <name evidence="2" type="ORF">QO016_003883</name>
</gene>
<dbReference type="EMBL" id="JAUSVV010000011">
    <property type="protein sequence ID" value="MDQ0444373.1"/>
    <property type="molecule type" value="Genomic_DNA"/>
</dbReference>
<proteinExistence type="predicted"/>
<feature type="chain" id="PRO_5045684617" evidence="1">
    <location>
        <begin position="22"/>
        <end position="117"/>
    </location>
</feature>
<feature type="signal peptide" evidence="1">
    <location>
        <begin position="1"/>
        <end position="21"/>
    </location>
</feature>
<name>A0ABU0HRA9_9HYPH</name>
<evidence type="ECO:0000313" key="2">
    <source>
        <dbReference type="EMBL" id="MDQ0444373.1"/>
    </source>
</evidence>
<comment type="caution">
    <text evidence="2">The sequence shown here is derived from an EMBL/GenBank/DDBJ whole genome shotgun (WGS) entry which is preliminary data.</text>
</comment>
<protein>
    <submittedName>
        <fullName evidence="2">Uncharacterized protein</fullName>
    </submittedName>
</protein>
<keyword evidence="1" id="KW-0732">Signal</keyword>
<dbReference type="PROSITE" id="PS51257">
    <property type="entry name" value="PROKAR_LIPOPROTEIN"/>
    <property type="match status" value="1"/>
</dbReference>
<evidence type="ECO:0000256" key="1">
    <source>
        <dbReference type="SAM" id="SignalP"/>
    </source>
</evidence>